<feature type="transmembrane region" description="Helical" evidence="2">
    <location>
        <begin position="53"/>
        <end position="73"/>
    </location>
</feature>
<dbReference type="OrthoDB" id="6337376at2759"/>
<sequence length="125" mass="14253">MFFVTVIIKQRNFFVLQYAFLASCKVCIVIRCVAVDSFPPPFTEDKLYNLQGIFLVLGISTIIMVVVMVCVGYEKLIHEKKDECCRVMCCRRGSKKPPPKSSISPEPLVVRDNRGDLDDNSNPRY</sequence>
<gene>
    <name evidence="3" type="ORF">E2C01_084154</name>
</gene>
<evidence type="ECO:0000313" key="4">
    <source>
        <dbReference type="Proteomes" id="UP000324222"/>
    </source>
</evidence>
<keyword evidence="2" id="KW-0472">Membrane</keyword>
<keyword evidence="2" id="KW-0812">Transmembrane</keyword>
<evidence type="ECO:0000256" key="2">
    <source>
        <dbReference type="SAM" id="Phobius"/>
    </source>
</evidence>
<evidence type="ECO:0000256" key="1">
    <source>
        <dbReference type="SAM" id="MobiDB-lite"/>
    </source>
</evidence>
<organism evidence="3 4">
    <name type="scientific">Portunus trituberculatus</name>
    <name type="common">Swimming crab</name>
    <name type="synonym">Neptunus trituberculatus</name>
    <dbReference type="NCBI Taxonomy" id="210409"/>
    <lineage>
        <taxon>Eukaryota</taxon>
        <taxon>Metazoa</taxon>
        <taxon>Ecdysozoa</taxon>
        <taxon>Arthropoda</taxon>
        <taxon>Crustacea</taxon>
        <taxon>Multicrustacea</taxon>
        <taxon>Malacostraca</taxon>
        <taxon>Eumalacostraca</taxon>
        <taxon>Eucarida</taxon>
        <taxon>Decapoda</taxon>
        <taxon>Pleocyemata</taxon>
        <taxon>Brachyura</taxon>
        <taxon>Eubrachyura</taxon>
        <taxon>Portunoidea</taxon>
        <taxon>Portunidae</taxon>
        <taxon>Portuninae</taxon>
        <taxon>Portunus</taxon>
    </lineage>
</organism>
<dbReference type="Proteomes" id="UP000324222">
    <property type="component" value="Unassembled WGS sequence"/>
</dbReference>
<dbReference type="AlphaFoldDB" id="A0A5B7J8H4"/>
<protein>
    <submittedName>
        <fullName evidence="3">Uncharacterized protein</fullName>
    </submittedName>
</protein>
<keyword evidence="4" id="KW-1185">Reference proteome</keyword>
<comment type="caution">
    <text evidence="3">The sequence shown here is derived from an EMBL/GenBank/DDBJ whole genome shotgun (WGS) entry which is preliminary data.</text>
</comment>
<reference evidence="3 4" key="1">
    <citation type="submission" date="2019-05" db="EMBL/GenBank/DDBJ databases">
        <title>Another draft genome of Portunus trituberculatus and its Hox gene families provides insights of decapod evolution.</title>
        <authorList>
            <person name="Jeong J.-H."/>
            <person name="Song I."/>
            <person name="Kim S."/>
            <person name="Choi T."/>
            <person name="Kim D."/>
            <person name="Ryu S."/>
            <person name="Kim W."/>
        </authorList>
    </citation>
    <scope>NUCLEOTIDE SEQUENCE [LARGE SCALE GENOMIC DNA]</scope>
    <source>
        <tissue evidence="3">Muscle</tissue>
    </source>
</reference>
<keyword evidence="2" id="KW-1133">Transmembrane helix</keyword>
<dbReference type="EMBL" id="VSRR010080280">
    <property type="protein sequence ID" value="MPC89218.1"/>
    <property type="molecule type" value="Genomic_DNA"/>
</dbReference>
<name>A0A5B7J8H4_PORTR</name>
<feature type="transmembrane region" description="Helical" evidence="2">
    <location>
        <begin position="12"/>
        <end position="33"/>
    </location>
</feature>
<evidence type="ECO:0000313" key="3">
    <source>
        <dbReference type="EMBL" id="MPC89218.1"/>
    </source>
</evidence>
<accession>A0A5B7J8H4</accession>
<feature type="region of interest" description="Disordered" evidence="1">
    <location>
        <begin position="92"/>
        <end position="125"/>
    </location>
</feature>
<proteinExistence type="predicted"/>